<dbReference type="InParanoid" id="A0A545AVP5"/>
<sequence length="324" mass="34042">MRPVVSPAPAETRGPVSVHPWAYGHEDVLRRFDVNPLTGLSVEEAARRRGALGPNLVETDAENAPAADDAQPWWTVLGSAAARWSGIRAMVEAIRGRQAPEASLEEIEAGRQLFVARVLRSDRVLSVPAVDLVPGDIVLLAQGDLVPADARLLDVVELRVDEEPLTGGELASSRCVAPVGNGWTPVADRRSMVHAGSRIVHGAGTAVVVATGPLTVLGRAALHRATPVRSLGRGSLSRATLRPGALGRRAGLGAGVARRVSRGPAESAAPAGLPWLASAAPPSPVLAPVVEPVVSEEAPVAVVRRTRPARVGRNYHRWTRSCGF</sequence>
<keyword evidence="5" id="KW-1185">Reference proteome</keyword>
<feature type="domain" description="P-type ATPase A" evidence="2">
    <location>
        <begin position="116"/>
        <end position="221"/>
    </location>
</feature>
<dbReference type="Gene3D" id="2.70.150.10">
    <property type="entry name" value="Calcium-transporting ATPase, cytoplasmic transduction domain A"/>
    <property type="match status" value="1"/>
</dbReference>
<dbReference type="InterPro" id="IPR059000">
    <property type="entry name" value="ATPase_P-type_domA"/>
</dbReference>
<gene>
    <name evidence="4" type="ORF">FL583_10040</name>
</gene>
<evidence type="ECO:0000259" key="2">
    <source>
        <dbReference type="Pfam" id="PF00122"/>
    </source>
</evidence>
<dbReference type="Pfam" id="PF00122">
    <property type="entry name" value="E1-E2_ATPase"/>
    <property type="match status" value="1"/>
</dbReference>
<dbReference type="SUPFAM" id="SSF81653">
    <property type="entry name" value="Calcium ATPase, transduction domain A"/>
    <property type="match status" value="1"/>
</dbReference>
<evidence type="ECO:0000313" key="5">
    <source>
        <dbReference type="Proteomes" id="UP000317982"/>
    </source>
</evidence>
<dbReference type="PANTHER" id="PTHR42861">
    <property type="entry name" value="CALCIUM-TRANSPORTING ATPASE"/>
    <property type="match status" value="1"/>
</dbReference>
<name>A0A545AVP5_9ACTN</name>
<organism evidence="4 5">
    <name type="scientific">Cryptosporangium phraense</name>
    <dbReference type="NCBI Taxonomy" id="2593070"/>
    <lineage>
        <taxon>Bacteria</taxon>
        <taxon>Bacillati</taxon>
        <taxon>Actinomycetota</taxon>
        <taxon>Actinomycetes</taxon>
        <taxon>Cryptosporangiales</taxon>
        <taxon>Cryptosporangiaceae</taxon>
        <taxon>Cryptosporangium</taxon>
    </lineage>
</organism>
<dbReference type="Proteomes" id="UP000317982">
    <property type="component" value="Unassembled WGS sequence"/>
</dbReference>
<dbReference type="SUPFAM" id="SSF81665">
    <property type="entry name" value="Calcium ATPase, transmembrane domain M"/>
    <property type="match status" value="1"/>
</dbReference>
<evidence type="ECO:0000259" key="3">
    <source>
        <dbReference type="Pfam" id="PF00690"/>
    </source>
</evidence>
<accession>A0A545AVP5</accession>
<protein>
    <submittedName>
        <fullName evidence="4">Uncharacterized protein</fullName>
    </submittedName>
</protein>
<dbReference type="RefSeq" id="WP_142704277.1">
    <property type="nucleotide sequence ID" value="NZ_VIRS01000005.1"/>
</dbReference>
<comment type="caution">
    <text evidence="4">The sequence shown here is derived from an EMBL/GenBank/DDBJ whole genome shotgun (WGS) entry which is preliminary data.</text>
</comment>
<dbReference type="Pfam" id="PF00690">
    <property type="entry name" value="Cation_ATPase_N"/>
    <property type="match status" value="1"/>
</dbReference>
<proteinExistence type="predicted"/>
<dbReference type="OrthoDB" id="9814270at2"/>
<reference evidence="4 5" key="1">
    <citation type="submission" date="2019-07" db="EMBL/GenBank/DDBJ databases">
        <title>Cryptosporangium phraense sp. nov., isolated from plant litter.</title>
        <authorList>
            <person name="Suriyachadkun C."/>
        </authorList>
    </citation>
    <scope>NUCLEOTIDE SEQUENCE [LARGE SCALE GENOMIC DNA]</scope>
    <source>
        <strain evidence="4 5">A-T 5661</strain>
    </source>
</reference>
<evidence type="ECO:0000256" key="1">
    <source>
        <dbReference type="ARBA" id="ARBA00004141"/>
    </source>
</evidence>
<dbReference type="AlphaFoldDB" id="A0A545AVP5"/>
<dbReference type="InterPro" id="IPR008250">
    <property type="entry name" value="ATPase_P-typ_transduc_dom_A_sf"/>
</dbReference>
<comment type="subcellular location">
    <subcellularLocation>
        <location evidence="1">Membrane</location>
        <topology evidence="1">Multi-pass membrane protein</topology>
    </subcellularLocation>
</comment>
<dbReference type="InterPro" id="IPR023298">
    <property type="entry name" value="ATPase_P-typ_TM_dom_sf"/>
</dbReference>
<dbReference type="EMBL" id="VIRS01000005">
    <property type="protein sequence ID" value="TQS45412.1"/>
    <property type="molecule type" value="Genomic_DNA"/>
</dbReference>
<feature type="domain" description="Cation-transporting P-type ATPase N-terminal" evidence="3">
    <location>
        <begin position="21"/>
        <end position="59"/>
    </location>
</feature>
<evidence type="ECO:0000313" key="4">
    <source>
        <dbReference type="EMBL" id="TQS45412.1"/>
    </source>
</evidence>
<dbReference type="InterPro" id="IPR004014">
    <property type="entry name" value="ATPase_P-typ_cation-transptr_N"/>
</dbReference>